<dbReference type="EMBL" id="BARV01009412">
    <property type="protein sequence ID" value="GAI15836.1"/>
    <property type="molecule type" value="Genomic_DNA"/>
</dbReference>
<comment type="caution">
    <text evidence="1">The sequence shown here is derived from an EMBL/GenBank/DDBJ whole genome shotgun (WGS) entry which is preliminary data.</text>
</comment>
<dbReference type="InterPro" id="IPR023137">
    <property type="entry name" value="BrxA_sf"/>
</dbReference>
<gene>
    <name evidence="1" type="ORF">S06H3_18570</name>
</gene>
<dbReference type="Gene3D" id="1.10.3540.10">
    <property type="entry name" value="uncharacterized protein from magnetospirillum magneticum domain"/>
    <property type="match status" value="1"/>
</dbReference>
<dbReference type="AlphaFoldDB" id="X1MCL5"/>
<evidence type="ECO:0000313" key="1">
    <source>
        <dbReference type="EMBL" id="GAI15836.1"/>
    </source>
</evidence>
<dbReference type="InterPro" id="IPR014948">
    <property type="entry name" value="BrxA"/>
</dbReference>
<feature type="non-terminal residue" evidence="1">
    <location>
        <position position="1"/>
    </location>
</feature>
<sequence length="243" mass="28279">PDVKAILNEWDDLQSTSDNFNRIRDENVLGKSSRLRIEEILTIFKQRYLVDASVFNSLVIMAQNGLRGQSLDRILYFNATQSDPLLHDVVTKIIYSLYQDGRVDIFTNEVCNKIYEWVKKGRTSKPWSYPTTQRVTRGILSTLRDFGVLQGEVKKRISPKYLPSDAFAFIAFQLYKKGLSGEQILSSHEWKLFLLASTGVERFFIEAHQEDYLQYHAAGSVVRIEFLYEKIEEYAKYVVKRQN</sequence>
<proteinExistence type="predicted"/>
<organism evidence="1">
    <name type="scientific">marine sediment metagenome</name>
    <dbReference type="NCBI Taxonomy" id="412755"/>
    <lineage>
        <taxon>unclassified sequences</taxon>
        <taxon>metagenomes</taxon>
        <taxon>ecological metagenomes</taxon>
    </lineage>
</organism>
<name>X1MCL5_9ZZZZ</name>
<dbReference type="Pfam" id="PF08849">
    <property type="entry name" value="BrxA"/>
    <property type="match status" value="1"/>
</dbReference>
<protein>
    <submittedName>
        <fullName evidence="1">Uncharacterized protein</fullName>
    </submittedName>
</protein>
<accession>X1MCL5</accession>
<reference evidence="1" key="1">
    <citation type="journal article" date="2014" name="Front. Microbiol.">
        <title>High frequency of phylogenetically diverse reductive dehalogenase-homologous genes in deep subseafloor sedimentary metagenomes.</title>
        <authorList>
            <person name="Kawai M."/>
            <person name="Futagami T."/>
            <person name="Toyoda A."/>
            <person name="Takaki Y."/>
            <person name="Nishi S."/>
            <person name="Hori S."/>
            <person name="Arai W."/>
            <person name="Tsubouchi T."/>
            <person name="Morono Y."/>
            <person name="Uchiyama I."/>
            <person name="Ito T."/>
            <person name="Fujiyama A."/>
            <person name="Inagaki F."/>
            <person name="Takami H."/>
        </authorList>
    </citation>
    <scope>NUCLEOTIDE SEQUENCE</scope>
    <source>
        <strain evidence="1">Expedition CK06-06</strain>
    </source>
</reference>